<dbReference type="NCBIfam" id="TIGR02937">
    <property type="entry name" value="sigma70-ECF"/>
    <property type="match status" value="1"/>
</dbReference>
<evidence type="ECO:0000313" key="5">
    <source>
        <dbReference type="EMBL" id="MBO0931609.1"/>
    </source>
</evidence>
<dbReference type="Proteomes" id="UP000664795">
    <property type="component" value="Unassembled WGS sequence"/>
</dbReference>
<evidence type="ECO:0000259" key="4">
    <source>
        <dbReference type="Pfam" id="PF04542"/>
    </source>
</evidence>
<dbReference type="InterPro" id="IPR013325">
    <property type="entry name" value="RNA_pol_sigma_r2"/>
</dbReference>
<dbReference type="InterPro" id="IPR014284">
    <property type="entry name" value="RNA_pol_sigma-70_dom"/>
</dbReference>
<accession>A0A939G3W7</accession>
<dbReference type="GO" id="GO:0006352">
    <property type="term" value="P:DNA-templated transcription initiation"/>
    <property type="evidence" value="ECO:0007669"/>
    <property type="project" value="InterPro"/>
</dbReference>
<dbReference type="AlphaFoldDB" id="A0A939G3W7"/>
<dbReference type="EMBL" id="JAFMYU010000007">
    <property type="protein sequence ID" value="MBO0931609.1"/>
    <property type="molecule type" value="Genomic_DNA"/>
</dbReference>
<sequence length="181" mass="21135">MKKVYSDEALVGAFIRTHSDQAFAELYRRYKAKVYQSCFRYLDDTDDAEDQTQEIFSKVFMKLDTFRGEAKFSTWLFALTRFHCLSVLDSQKRRSTVSLDQLDETHIGPIESDEPSLDERWYNAEVTLDKLSMSDQDLLRRRYLGNKDVATLAGEDNVSLSAMKMRLKRARDMAQSFRKPD</sequence>
<keyword evidence="6" id="KW-1185">Reference proteome</keyword>
<dbReference type="Pfam" id="PF04542">
    <property type="entry name" value="Sigma70_r2"/>
    <property type="match status" value="1"/>
</dbReference>
<gene>
    <name evidence="5" type="ORF">J2I48_11420</name>
</gene>
<dbReference type="GO" id="GO:0016987">
    <property type="term" value="F:sigma factor activity"/>
    <property type="evidence" value="ECO:0007669"/>
    <property type="project" value="UniProtKB-KW"/>
</dbReference>
<protein>
    <submittedName>
        <fullName evidence="5">Sigma-70 family RNA polymerase sigma factor</fullName>
    </submittedName>
</protein>
<keyword evidence="3" id="KW-0804">Transcription</keyword>
<dbReference type="Gene3D" id="1.10.1740.10">
    <property type="match status" value="1"/>
</dbReference>
<evidence type="ECO:0000313" key="6">
    <source>
        <dbReference type="Proteomes" id="UP000664795"/>
    </source>
</evidence>
<evidence type="ECO:0000256" key="3">
    <source>
        <dbReference type="ARBA" id="ARBA00023163"/>
    </source>
</evidence>
<keyword evidence="1" id="KW-0805">Transcription regulation</keyword>
<evidence type="ECO:0000256" key="1">
    <source>
        <dbReference type="ARBA" id="ARBA00023015"/>
    </source>
</evidence>
<dbReference type="PANTHER" id="PTHR43133:SF51">
    <property type="entry name" value="RNA POLYMERASE SIGMA FACTOR"/>
    <property type="match status" value="1"/>
</dbReference>
<dbReference type="PANTHER" id="PTHR43133">
    <property type="entry name" value="RNA POLYMERASE ECF-TYPE SIGMA FACTO"/>
    <property type="match status" value="1"/>
</dbReference>
<evidence type="ECO:0000256" key="2">
    <source>
        <dbReference type="ARBA" id="ARBA00023082"/>
    </source>
</evidence>
<dbReference type="RefSeq" id="WP_207335570.1">
    <property type="nucleotide sequence ID" value="NZ_JAFMYU010000007.1"/>
</dbReference>
<feature type="domain" description="RNA polymerase sigma-70 region 2" evidence="4">
    <location>
        <begin position="26"/>
        <end position="94"/>
    </location>
</feature>
<dbReference type="InterPro" id="IPR007627">
    <property type="entry name" value="RNA_pol_sigma70_r2"/>
</dbReference>
<name>A0A939G3W7_9BACT</name>
<proteinExistence type="predicted"/>
<reference evidence="5 6" key="1">
    <citation type="submission" date="2021-03" db="EMBL/GenBank/DDBJ databases">
        <title>Fibrella sp. HMF5036 genome sequencing and assembly.</title>
        <authorList>
            <person name="Kang H."/>
            <person name="Kim H."/>
            <person name="Bae S."/>
            <person name="Joh K."/>
        </authorList>
    </citation>
    <scope>NUCLEOTIDE SEQUENCE [LARGE SCALE GENOMIC DNA]</scope>
    <source>
        <strain evidence="5 6">HMF5036</strain>
    </source>
</reference>
<dbReference type="InterPro" id="IPR039425">
    <property type="entry name" value="RNA_pol_sigma-70-like"/>
</dbReference>
<keyword evidence="2" id="KW-0731">Sigma factor</keyword>
<dbReference type="SUPFAM" id="SSF88946">
    <property type="entry name" value="Sigma2 domain of RNA polymerase sigma factors"/>
    <property type="match status" value="1"/>
</dbReference>
<organism evidence="5 6">
    <name type="scientific">Fibrella aquatilis</name>
    <dbReference type="NCBI Taxonomy" id="2817059"/>
    <lineage>
        <taxon>Bacteria</taxon>
        <taxon>Pseudomonadati</taxon>
        <taxon>Bacteroidota</taxon>
        <taxon>Cytophagia</taxon>
        <taxon>Cytophagales</taxon>
        <taxon>Spirosomataceae</taxon>
        <taxon>Fibrella</taxon>
    </lineage>
</organism>
<comment type="caution">
    <text evidence="5">The sequence shown here is derived from an EMBL/GenBank/DDBJ whole genome shotgun (WGS) entry which is preliminary data.</text>
</comment>